<gene>
    <name evidence="4" type="primary">truA</name>
    <name evidence="9" type="ORF">A9Q84_06895</name>
</gene>
<comment type="function">
    <text evidence="4">Formation of pseudouridine at positions 38, 39 and 40 in the anticodon stem and loop of transfer RNAs.</text>
</comment>
<dbReference type="InterPro" id="IPR020094">
    <property type="entry name" value="TruA/RsuA/RluB/E/F_N"/>
</dbReference>
<dbReference type="PANTHER" id="PTHR11142:SF0">
    <property type="entry name" value="TRNA PSEUDOURIDINE SYNTHASE-LIKE 1"/>
    <property type="match status" value="1"/>
</dbReference>
<dbReference type="AlphaFoldDB" id="A0A1Y5F9X2"/>
<dbReference type="Pfam" id="PF01416">
    <property type="entry name" value="PseudoU_synth_1"/>
    <property type="match status" value="1"/>
</dbReference>
<dbReference type="GO" id="GO:0031119">
    <property type="term" value="P:tRNA pseudouridine synthesis"/>
    <property type="evidence" value="ECO:0007669"/>
    <property type="project" value="UniProtKB-UniRule"/>
</dbReference>
<evidence type="ECO:0000256" key="7">
    <source>
        <dbReference type="RuleBase" id="RU003792"/>
    </source>
</evidence>
<keyword evidence="2 4" id="KW-0819">tRNA processing</keyword>
<evidence type="ECO:0000256" key="3">
    <source>
        <dbReference type="ARBA" id="ARBA00023235"/>
    </source>
</evidence>
<protein>
    <recommendedName>
        <fullName evidence="4">tRNA pseudouridine synthase A</fullName>
        <ecNumber evidence="4">5.4.99.12</ecNumber>
    </recommendedName>
    <alternativeName>
        <fullName evidence="4">tRNA pseudouridine(38-40) synthase</fullName>
    </alternativeName>
    <alternativeName>
        <fullName evidence="4">tRNA pseudouridylate synthase I</fullName>
    </alternativeName>
    <alternativeName>
        <fullName evidence="4">tRNA-uridine isomerase I</fullName>
    </alternativeName>
</protein>
<comment type="caution">
    <text evidence="9">The sequence shown here is derived from an EMBL/GenBank/DDBJ whole genome shotgun (WGS) entry which is preliminary data.</text>
</comment>
<dbReference type="SUPFAM" id="SSF55120">
    <property type="entry name" value="Pseudouridine synthase"/>
    <property type="match status" value="1"/>
</dbReference>
<dbReference type="EC" id="5.4.99.12" evidence="4"/>
<evidence type="ECO:0000259" key="8">
    <source>
        <dbReference type="Pfam" id="PF01416"/>
    </source>
</evidence>
<evidence type="ECO:0000256" key="1">
    <source>
        <dbReference type="ARBA" id="ARBA00009375"/>
    </source>
</evidence>
<proteinExistence type="inferred from homology"/>
<dbReference type="Gene3D" id="3.30.70.580">
    <property type="entry name" value="Pseudouridine synthase I, catalytic domain, N-terminal subdomain"/>
    <property type="match status" value="1"/>
</dbReference>
<feature type="active site" description="Nucleophile" evidence="4 5">
    <location>
        <position position="55"/>
    </location>
</feature>
<dbReference type="EMBL" id="MAAO01000005">
    <property type="protein sequence ID" value="OUR97916.1"/>
    <property type="molecule type" value="Genomic_DNA"/>
</dbReference>
<feature type="binding site" evidence="4 6">
    <location>
        <position position="113"/>
    </location>
    <ligand>
        <name>substrate</name>
    </ligand>
</feature>
<keyword evidence="3 4" id="KW-0413">Isomerase</keyword>
<evidence type="ECO:0000313" key="9">
    <source>
        <dbReference type="EMBL" id="OUR97916.1"/>
    </source>
</evidence>
<evidence type="ECO:0000313" key="10">
    <source>
        <dbReference type="Proteomes" id="UP000196531"/>
    </source>
</evidence>
<evidence type="ECO:0000256" key="6">
    <source>
        <dbReference type="PIRSR" id="PIRSR001430-2"/>
    </source>
</evidence>
<evidence type="ECO:0000256" key="4">
    <source>
        <dbReference type="HAMAP-Rule" id="MF_00171"/>
    </source>
</evidence>
<dbReference type="HAMAP" id="MF_00171">
    <property type="entry name" value="TruA"/>
    <property type="match status" value="1"/>
</dbReference>
<comment type="subunit">
    <text evidence="4">Homodimer.</text>
</comment>
<comment type="similarity">
    <text evidence="1 4 7">Belongs to the tRNA pseudouridine synthase TruA family.</text>
</comment>
<dbReference type="GO" id="GO:0003723">
    <property type="term" value="F:RNA binding"/>
    <property type="evidence" value="ECO:0007669"/>
    <property type="project" value="InterPro"/>
</dbReference>
<dbReference type="InterPro" id="IPR020103">
    <property type="entry name" value="PsdUridine_synth_cat_dom_sf"/>
</dbReference>
<reference evidence="10" key="1">
    <citation type="journal article" date="2017" name="Proc. Natl. Acad. Sci. U.S.A.">
        <title>Simulation of Deepwater Horizon oil plume reveals substrate specialization within a complex community of hydrocarbon-degraders.</title>
        <authorList>
            <person name="Hu P."/>
            <person name="Dubinsky E.A."/>
            <person name="Probst A.J."/>
            <person name="Wang J."/>
            <person name="Sieber C.M.K."/>
            <person name="Tom L.M."/>
            <person name="Gardinali P."/>
            <person name="Banfield J.F."/>
            <person name="Atlas R.M."/>
            <person name="Andersen G.L."/>
        </authorList>
    </citation>
    <scope>NUCLEOTIDE SEQUENCE [LARGE SCALE GENOMIC DNA]</scope>
</reference>
<accession>A0A1Y5F9X2</accession>
<evidence type="ECO:0000256" key="5">
    <source>
        <dbReference type="PIRSR" id="PIRSR001430-1"/>
    </source>
</evidence>
<dbReference type="PANTHER" id="PTHR11142">
    <property type="entry name" value="PSEUDOURIDYLATE SYNTHASE"/>
    <property type="match status" value="1"/>
</dbReference>
<name>A0A1Y5F9X2_9BACT</name>
<dbReference type="Proteomes" id="UP000196531">
    <property type="component" value="Unassembled WGS sequence"/>
</dbReference>
<sequence>MKKFYYLINIQFIGFRYSGWQKQTNAKTVQEMVDKTFHFIFDHDQFKTLGAGRTDAKVSANQFALELFVRDEQDPAKLLADLNTNLPADIRALDVTEVDESFKIINDPKIKEYQYIFTYGEKIHPFSAPLMVNFSDSLDINLMKEGAKLFEGRHNFKSYCFRPNPAGEFDRSVELCEIVENDLYTASFFPKESWILQVHGKGFMRQQIRLMVGALVRLGRGEITLEDISDSLISGETAKEAIGFVAPSSGLILNKVHFE</sequence>
<dbReference type="InterPro" id="IPR020095">
    <property type="entry name" value="PsdUridine_synth_TruA_C"/>
</dbReference>
<feature type="domain" description="Pseudouridine synthase I TruA alpha/beta" evidence="8">
    <location>
        <begin position="147"/>
        <end position="259"/>
    </location>
</feature>
<dbReference type="InterPro" id="IPR020097">
    <property type="entry name" value="PsdUridine_synth_TruA_a/b_dom"/>
</dbReference>
<dbReference type="InterPro" id="IPR001406">
    <property type="entry name" value="PsdUridine_synth_TruA"/>
</dbReference>
<dbReference type="Gene3D" id="3.30.70.660">
    <property type="entry name" value="Pseudouridine synthase I, catalytic domain, C-terminal subdomain"/>
    <property type="match status" value="1"/>
</dbReference>
<evidence type="ECO:0000256" key="2">
    <source>
        <dbReference type="ARBA" id="ARBA00022694"/>
    </source>
</evidence>
<dbReference type="GO" id="GO:0160147">
    <property type="term" value="F:tRNA pseudouridine(38-40) synthase activity"/>
    <property type="evidence" value="ECO:0007669"/>
    <property type="project" value="UniProtKB-EC"/>
</dbReference>
<organism evidence="9 10">
    <name type="scientific">Halobacteriovorax marinus</name>
    <dbReference type="NCBI Taxonomy" id="97084"/>
    <lineage>
        <taxon>Bacteria</taxon>
        <taxon>Pseudomonadati</taxon>
        <taxon>Bdellovibrionota</taxon>
        <taxon>Bacteriovoracia</taxon>
        <taxon>Bacteriovoracales</taxon>
        <taxon>Halobacteriovoraceae</taxon>
        <taxon>Halobacteriovorax</taxon>
    </lineage>
</organism>
<comment type="catalytic activity">
    <reaction evidence="4 7">
        <text>uridine(38/39/40) in tRNA = pseudouridine(38/39/40) in tRNA</text>
        <dbReference type="Rhea" id="RHEA:22376"/>
        <dbReference type="Rhea" id="RHEA-COMP:10085"/>
        <dbReference type="Rhea" id="RHEA-COMP:10087"/>
        <dbReference type="ChEBI" id="CHEBI:65314"/>
        <dbReference type="ChEBI" id="CHEBI:65315"/>
        <dbReference type="EC" id="5.4.99.12"/>
    </reaction>
</comment>
<dbReference type="PIRSF" id="PIRSF001430">
    <property type="entry name" value="tRNA_psdUrid_synth"/>
    <property type="match status" value="1"/>
</dbReference>
<comment type="caution">
    <text evidence="4">Lacks conserved residue(s) required for the propagation of feature annotation.</text>
</comment>